<dbReference type="Proteomes" id="UP000215137">
    <property type="component" value="Chromosome"/>
</dbReference>
<organism evidence="2 3">
    <name type="scientific">Cytobacillus kochii</name>
    <dbReference type="NCBI Taxonomy" id="859143"/>
    <lineage>
        <taxon>Bacteria</taxon>
        <taxon>Bacillati</taxon>
        <taxon>Bacillota</taxon>
        <taxon>Bacilli</taxon>
        <taxon>Bacillales</taxon>
        <taxon>Bacillaceae</taxon>
        <taxon>Cytobacillus</taxon>
    </lineage>
</organism>
<gene>
    <name evidence="2" type="ORF">CKF48_05480</name>
</gene>
<keyword evidence="1" id="KW-0472">Membrane</keyword>
<feature type="transmembrane region" description="Helical" evidence="1">
    <location>
        <begin position="33"/>
        <end position="56"/>
    </location>
</feature>
<accession>A0A248TF26</accession>
<evidence type="ECO:0000313" key="3">
    <source>
        <dbReference type="Proteomes" id="UP000215137"/>
    </source>
</evidence>
<keyword evidence="1" id="KW-0812">Transmembrane</keyword>
<dbReference type="AlphaFoldDB" id="A0A248TF26"/>
<evidence type="ECO:0000313" key="2">
    <source>
        <dbReference type="EMBL" id="ASV66818.1"/>
    </source>
</evidence>
<dbReference type="OrthoDB" id="2620460at2"/>
<keyword evidence="1" id="KW-1133">Transmembrane helix</keyword>
<name>A0A248TF26_9BACI</name>
<keyword evidence="3" id="KW-1185">Reference proteome</keyword>
<evidence type="ECO:0000256" key="1">
    <source>
        <dbReference type="SAM" id="Phobius"/>
    </source>
</evidence>
<proteinExistence type="predicted"/>
<dbReference type="EMBL" id="CP022983">
    <property type="protein sequence ID" value="ASV66818.1"/>
    <property type="molecule type" value="Genomic_DNA"/>
</dbReference>
<feature type="transmembrane region" description="Helical" evidence="1">
    <location>
        <begin position="87"/>
        <end position="105"/>
    </location>
</feature>
<protein>
    <submittedName>
        <fullName evidence="2">Uncharacterized protein</fullName>
    </submittedName>
</protein>
<dbReference type="RefSeq" id="WP_095370393.1">
    <property type="nucleotide sequence ID" value="NZ_CP022983.1"/>
</dbReference>
<dbReference type="KEGG" id="bko:CKF48_05480"/>
<reference evidence="2 3" key="1">
    <citation type="submission" date="2017-08" db="EMBL/GenBank/DDBJ databases">
        <title>Complete Genome Sequence of Bacillus kochii Oregon-R-modENCODE STRAIN BDGP4, isolated from Drosophila melanogaster gut.</title>
        <authorList>
            <person name="Wan K.H."/>
            <person name="Yu C."/>
            <person name="Park S."/>
            <person name="Hammonds A.S."/>
            <person name="Booth B.W."/>
            <person name="Celniker S.E."/>
        </authorList>
    </citation>
    <scope>NUCLEOTIDE SEQUENCE [LARGE SCALE GENOMIC DNA]</scope>
    <source>
        <strain evidence="2 3">BDGP4</strain>
    </source>
</reference>
<feature type="transmembrane region" description="Helical" evidence="1">
    <location>
        <begin position="7"/>
        <end position="27"/>
    </location>
</feature>
<feature type="transmembrane region" description="Helical" evidence="1">
    <location>
        <begin position="63"/>
        <end position="81"/>
    </location>
</feature>
<sequence length="116" mass="13052">MKEISRVVGFIAGLISMIIWGMFTFFNPYSSDFVGIGTALLTFFLLALPALFIIIFIRVSNQFIMLIAVIWSLPCSLYFALTPGFFAIAGLAWLLYLISLILMTLHKKKYNSVNSI</sequence>